<dbReference type="SMART" id="SM00327">
    <property type="entry name" value="VWA"/>
    <property type="match status" value="1"/>
</dbReference>
<evidence type="ECO:0000313" key="2">
    <source>
        <dbReference type="Proteomes" id="UP001152795"/>
    </source>
</evidence>
<dbReference type="SUPFAM" id="SSF53300">
    <property type="entry name" value="vWA-like"/>
    <property type="match status" value="1"/>
</dbReference>
<comment type="caution">
    <text evidence="1">The sequence shown here is derived from an EMBL/GenBank/DDBJ whole genome shotgun (WGS) entry which is preliminary data.</text>
</comment>
<reference evidence="1" key="1">
    <citation type="submission" date="2020-04" db="EMBL/GenBank/DDBJ databases">
        <authorList>
            <person name="Alioto T."/>
            <person name="Alioto T."/>
            <person name="Gomez Garrido J."/>
        </authorList>
    </citation>
    <scope>NUCLEOTIDE SEQUENCE</scope>
    <source>
        <strain evidence="1">A484AB</strain>
    </source>
</reference>
<dbReference type="Proteomes" id="UP001152795">
    <property type="component" value="Unassembled WGS sequence"/>
</dbReference>
<dbReference type="PROSITE" id="PS50234">
    <property type="entry name" value="VWFA"/>
    <property type="match status" value="1"/>
</dbReference>
<dbReference type="AlphaFoldDB" id="A0A7D9J682"/>
<dbReference type="Gene3D" id="3.40.50.410">
    <property type="entry name" value="von Willebrand factor, type A domain"/>
    <property type="match status" value="1"/>
</dbReference>
<organism evidence="1 2">
    <name type="scientific">Paramuricea clavata</name>
    <name type="common">Red gorgonian</name>
    <name type="synonym">Violescent sea-whip</name>
    <dbReference type="NCBI Taxonomy" id="317549"/>
    <lineage>
        <taxon>Eukaryota</taxon>
        <taxon>Metazoa</taxon>
        <taxon>Cnidaria</taxon>
        <taxon>Anthozoa</taxon>
        <taxon>Octocorallia</taxon>
        <taxon>Malacalcyonacea</taxon>
        <taxon>Plexauridae</taxon>
        <taxon>Paramuricea</taxon>
    </lineage>
</organism>
<dbReference type="OrthoDB" id="5959160at2759"/>
<dbReference type="PANTHER" id="PTHR24020:SF20">
    <property type="entry name" value="PH DOMAIN-CONTAINING PROTEIN"/>
    <property type="match status" value="1"/>
</dbReference>
<dbReference type="InterPro" id="IPR050525">
    <property type="entry name" value="ECM_Assembly_Org"/>
</dbReference>
<dbReference type="Pfam" id="PF00092">
    <property type="entry name" value="VWA"/>
    <property type="match status" value="1"/>
</dbReference>
<dbReference type="InterPro" id="IPR036465">
    <property type="entry name" value="vWFA_dom_sf"/>
</dbReference>
<protein>
    <submittedName>
        <fullName evidence="1">Uncharacterized protein</fullName>
    </submittedName>
</protein>
<dbReference type="EMBL" id="CACRXK020012136">
    <property type="protein sequence ID" value="CAB4022752.1"/>
    <property type="molecule type" value="Genomic_DNA"/>
</dbReference>
<dbReference type="PANTHER" id="PTHR24020">
    <property type="entry name" value="COLLAGEN ALPHA"/>
    <property type="match status" value="1"/>
</dbReference>
<sequence length="258" mass="28871">SHFPHTGKTGLSKRTFLRTWKSFQKPRPTDTGKTELSKRTFLTARKTFQKSRPTGSSELDIVFVLDKSGSIGPSNFVLEKTFVQNLIEFFPISPAKTRVAVVTYSSWLKLEFNFNKHINNTCLRNGIQKIGYTGGFTSTGSALEYVKNNLLFSPAAGARSEAMKVIYLLTDGKSNRGVKPGIPAGQLKQRQVIIYAMGVTTHIRESELQQIASSKPEDHVFHVMNYAVLNEVTRLLQGDLPKKKSIQDTTVFARRRTG</sequence>
<dbReference type="InterPro" id="IPR002035">
    <property type="entry name" value="VWF_A"/>
</dbReference>
<evidence type="ECO:0000313" key="1">
    <source>
        <dbReference type="EMBL" id="CAB4022752.1"/>
    </source>
</evidence>
<dbReference type="PRINTS" id="PR00453">
    <property type="entry name" value="VWFADOMAIN"/>
</dbReference>
<keyword evidence="2" id="KW-1185">Reference proteome</keyword>
<name>A0A7D9J682_PARCT</name>
<feature type="non-terminal residue" evidence="1">
    <location>
        <position position="1"/>
    </location>
</feature>
<dbReference type="CDD" id="cd01472">
    <property type="entry name" value="vWA_collagen"/>
    <property type="match status" value="1"/>
</dbReference>
<gene>
    <name evidence="1" type="ORF">PACLA_8A071440</name>
</gene>
<proteinExistence type="predicted"/>
<accession>A0A7D9J682</accession>